<dbReference type="PANTHER" id="PTHR31917">
    <property type="entry name" value="AGENET DOMAIN-CONTAINING PROTEIN-RELATED"/>
    <property type="match status" value="1"/>
</dbReference>
<reference evidence="2" key="2">
    <citation type="submission" date="2022-03" db="EMBL/GenBank/DDBJ databases">
        <title>Draft title - Genomic analysis of global carrot germplasm unveils the trajectory of domestication and the origin of high carotenoid orange carrot.</title>
        <authorList>
            <person name="Iorizzo M."/>
            <person name="Ellison S."/>
            <person name="Senalik D."/>
            <person name="Macko-Podgorni A."/>
            <person name="Grzebelus D."/>
            <person name="Bostan H."/>
            <person name="Rolling W."/>
            <person name="Curaba J."/>
            <person name="Simon P."/>
        </authorList>
    </citation>
    <scope>NUCLEOTIDE SEQUENCE</scope>
    <source>
        <tissue evidence="2">Leaf</tissue>
    </source>
</reference>
<accession>A0AAF0WHM8</accession>
<feature type="domain" description="Agenet" evidence="1">
    <location>
        <begin position="1"/>
        <end position="69"/>
    </location>
</feature>
<sequence>MDFKRGDVVEIMGTEEGFEGSYFEAILISKVSNDHYIVQYNTLMNDDKSGPARAFVSGKDIQPVPEEIMPEKGFFLNDRVDVYYREGWWVGKITEKLENEYRVWFEHTGDEGVYSTTQTQMRLHRDWINGKWV</sequence>
<evidence type="ECO:0000313" key="2">
    <source>
        <dbReference type="EMBL" id="WOG89541.1"/>
    </source>
</evidence>
<dbReference type="AlphaFoldDB" id="A0AAF0WHM8"/>
<dbReference type="EMBL" id="CP093344">
    <property type="protein sequence ID" value="WOG89541.1"/>
    <property type="molecule type" value="Genomic_DNA"/>
</dbReference>
<dbReference type="SMART" id="SM00743">
    <property type="entry name" value="Agenet"/>
    <property type="match status" value="2"/>
</dbReference>
<dbReference type="Pfam" id="PF05641">
    <property type="entry name" value="Agenet"/>
    <property type="match status" value="1"/>
</dbReference>
<name>A0AAF0WHM8_DAUCS</name>
<proteinExistence type="predicted"/>
<organism evidence="2 3">
    <name type="scientific">Daucus carota subsp. sativus</name>
    <name type="common">Carrot</name>
    <dbReference type="NCBI Taxonomy" id="79200"/>
    <lineage>
        <taxon>Eukaryota</taxon>
        <taxon>Viridiplantae</taxon>
        <taxon>Streptophyta</taxon>
        <taxon>Embryophyta</taxon>
        <taxon>Tracheophyta</taxon>
        <taxon>Spermatophyta</taxon>
        <taxon>Magnoliopsida</taxon>
        <taxon>eudicotyledons</taxon>
        <taxon>Gunneridae</taxon>
        <taxon>Pentapetalae</taxon>
        <taxon>asterids</taxon>
        <taxon>campanulids</taxon>
        <taxon>Apiales</taxon>
        <taxon>Apiaceae</taxon>
        <taxon>Apioideae</taxon>
        <taxon>Scandiceae</taxon>
        <taxon>Daucinae</taxon>
        <taxon>Daucus</taxon>
        <taxon>Daucus sect. Daucus</taxon>
    </lineage>
</organism>
<protein>
    <recommendedName>
        <fullName evidence="1">Agenet domain-containing protein</fullName>
    </recommendedName>
</protein>
<evidence type="ECO:0000259" key="1">
    <source>
        <dbReference type="SMART" id="SM00743"/>
    </source>
</evidence>
<dbReference type="InterPro" id="IPR008395">
    <property type="entry name" value="Agenet-like_dom"/>
</dbReference>
<reference evidence="2" key="1">
    <citation type="journal article" date="2016" name="Nat. Genet.">
        <title>A high-quality carrot genome assembly provides new insights into carotenoid accumulation and asterid genome evolution.</title>
        <authorList>
            <person name="Iorizzo M."/>
            <person name="Ellison S."/>
            <person name="Senalik D."/>
            <person name="Zeng P."/>
            <person name="Satapoomin P."/>
            <person name="Huang J."/>
            <person name="Bowman M."/>
            <person name="Iovene M."/>
            <person name="Sanseverino W."/>
            <person name="Cavagnaro P."/>
            <person name="Yildiz M."/>
            <person name="Macko-Podgorni A."/>
            <person name="Moranska E."/>
            <person name="Grzebelus E."/>
            <person name="Grzebelus D."/>
            <person name="Ashrafi H."/>
            <person name="Zheng Z."/>
            <person name="Cheng S."/>
            <person name="Spooner D."/>
            <person name="Van Deynze A."/>
            <person name="Simon P."/>
        </authorList>
    </citation>
    <scope>NUCLEOTIDE SEQUENCE</scope>
    <source>
        <tissue evidence="2">Leaf</tissue>
    </source>
</reference>
<dbReference type="CDD" id="cd20405">
    <property type="entry name" value="Tudor_Agenet_AtDUF_rpt1_3"/>
    <property type="match status" value="1"/>
</dbReference>
<dbReference type="PANTHER" id="PTHR31917:SF148">
    <property type="entry name" value="DUF724 DOMAIN-CONTAINING PROTEIN 2"/>
    <property type="match status" value="1"/>
</dbReference>
<keyword evidence="3" id="KW-1185">Reference proteome</keyword>
<feature type="domain" description="Agenet" evidence="1">
    <location>
        <begin position="72"/>
        <end position="129"/>
    </location>
</feature>
<evidence type="ECO:0000313" key="3">
    <source>
        <dbReference type="Proteomes" id="UP000077755"/>
    </source>
</evidence>
<dbReference type="KEGG" id="dcr:108207749"/>
<dbReference type="Proteomes" id="UP000077755">
    <property type="component" value="Chromosome 2"/>
</dbReference>
<dbReference type="InterPro" id="IPR014002">
    <property type="entry name" value="Agenet_dom_plant"/>
</dbReference>
<gene>
    <name evidence="2" type="ORF">DCAR_0208779</name>
</gene>